<organism evidence="2 3">
    <name type="scientific">Geosmithia morbida</name>
    <dbReference type="NCBI Taxonomy" id="1094350"/>
    <lineage>
        <taxon>Eukaryota</taxon>
        <taxon>Fungi</taxon>
        <taxon>Dikarya</taxon>
        <taxon>Ascomycota</taxon>
        <taxon>Pezizomycotina</taxon>
        <taxon>Sordariomycetes</taxon>
        <taxon>Hypocreomycetidae</taxon>
        <taxon>Hypocreales</taxon>
        <taxon>Bionectriaceae</taxon>
        <taxon>Geosmithia</taxon>
    </lineage>
</organism>
<dbReference type="AlphaFoldDB" id="A0A9P4YQ42"/>
<name>A0A9P4YQ42_9HYPO</name>
<feature type="region of interest" description="Disordered" evidence="1">
    <location>
        <begin position="56"/>
        <end position="216"/>
    </location>
</feature>
<dbReference type="Pfam" id="PF15251">
    <property type="entry name" value="TAPR1-like"/>
    <property type="match status" value="1"/>
</dbReference>
<evidence type="ECO:0000313" key="3">
    <source>
        <dbReference type="Proteomes" id="UP000749293"/>
    </source>
</evidence>
<feature type="compositionally biased region" description="Basic and acidic residues" evidence="1">
    <location>
        <begin position="71"/>
        <end position="80"/>
    </location>
</feature>
<dbReference type="EMBL" id="JAANYQ010000014">
    <property type="protein sequence ID" value="KAF4121056.1"/>
    <property type="molecule type" value="Genomic_DNA"/>
</dbReference>
<keyword evidence="3" id="KW-1185">Reference proteome</keyword>
<gene>
    <name evidence="2" type="ORF">GMORB2_2542</name>
</gene>
<feature type="compositionally biased region" description="Polar residues" evidence="1">
    <location>
        <begin position="153"/>
        <end position="166"/>
    </location>
</feature>
<evidence type="ECO:0000256" key="1">
    <source>
        <dbReference type="SAM" id="MobiDB-lite"/>
    </source>
</evidence>
<dbReference type="RefSeq" id="XP_035319708.1">
    <property type="nucleotide sequence ID" value="XM_035464522.1"/>
</dbReference>
<dbReference type="PANTHER" id="PTHR38645:SF1">
    <property type="entry name" value="YALI0F12243P"/>
    <property type="match status" value="1"/>
</dbReference>
<sequence length="241" mass="26239">MAMQNDSPEQLLDVFKAAALSVTRLYKSSVSAETRARADGYQDCLDDLVSFLDREGAAGLGEPGLSRMRKWAAERREGRDASPQTFESEDETDKGESASLPPVPARSAPRATMESRQPTATPMETTTAPPQPHPTSGPDSTAEEEPRPPQFIVPTQDNFTFQSDHQYPNIELLDLSDSRGHVGHHPRSQRHRQGKSGMRTSGPLGRGSGSKRRMDLDDFFGGCFGGAKDPSGGSSKRSRHS</sequence>
<proteinExistence type="predicted"/>
<dbReference type="InterPro" id="IPR029196">
    <property type="entry name" value="HAPSTR1-like"/>
</dbReference>
<dbReference type="Proteomes" id="UP000749293">
    <property type="component" value="Unassembled WGS sequence"/>
</dbReference>
<accession>A0A9P4YQ42</accession>
<comment type="caution">
    <text evidence="2">The sequence shown here is derived from an EMBL/GenBank/DDBJ whole genome shotgun (WGS) entry which is preliminary data.</text>
</comment>
<reference evidence="2" key="1">
    <citation type="submission" date="2020-03" db="EMBL/GenBank/DDBJ databases">
        <title>Site-based positive gene gene selection in Geosmithia morbida across the United States reveals a broad range of putative effectors and factors for local host and environmental adapation.</title>
        <authorList>
            <person name="Onufrak A."/>
            <person name="Murdoch R.W."/>
            <person name="Gazis R."/>
            <person name="Huff M."/>
            <person name="Staton M."/>
            <person name="Klingeman W."/>
            <person name="Hadziabdic D."/>
        </authorList>
    </citation>
    <scope>NUCLEOTIDE SEQUENCE</scope>
    <source>
        <strain evidence="2">1262</strain>
    </source>
</reference>
<evidence type="ECO:0000313" key="2">
    <source>
        <dbReference type="EMBL" id="KAF4121056.1"/>
    </source>
</evidence>
<feature type="compositionally biased region" description="Low complexity" evidence="1">
    <location>
        <begin position="117"/>
        <end position="128"/>
    </location>
</feature>
<dbReference type="GeneID" id="55968772"/>
<feature type="compositionally biased region" description="Basic residues" evidence="1">
    <location>
        <begin position="181"/>
        <end position="194"/>
    </location>
</feature>
<protein>
    <submittedName>
        <fullName evidence="2">Uncharacterized protein</fullName>
    </submittedName>
</protein>
<dbReference type="OrthoDB" id="21418at2759"/>
<dbReference type="PANTHER" id="PTHR38645">
    <property type="entry name" value="CHROMOSOME 9, WHOLE GENOME SHOTGUN SEQUENCE"/>
    <property type="match status" value="1"/>
</dbReference>